<name>A0A089YRF2_9PSED</name>
<comment type="catalytic activity">
    <reaction evidence="8 9">
        <text>hydroxymethylbilane = uroporphyrinogen III + H2O</text>
        <dbReference type="Rhea" id="RHEA:18965"/>
        <dbReference type="ChEBI" id="CHEBI:15377"/>
        <dbReference type="ChEBI" id="CHEBI:57308"/>
        <dbReference type="ChEBI" id="CHEBI:57845"/>
        <dbReference type="EC" id="4.2.1.75"/>
    </reaction>
</comment>
<organism evidence="11 12">
    <name type="scientific">Pseudomonas rhizosphaerae</name>
    <dbReference type="NCBI Taxonomy" id="216142"/>
    <lineage>
        <taxon>Bacteria</taxon>
        <taxon>Pseudomonadati</taxon>
        <taxon>Pseudomonadota</taxon>
        <taxon>Gammaproteobacteria</taxon>
        <taxon>Pseudomonadales</taxon>
        <taxon>Pseudomonadaceae</taxon>
        <taxon>Pseudomonas</taxon>
    </lineage>
</organism>
<dbReference type="NCBIfam" id="NF004395">
    <property type="entry name" value="PRK05752.1"/>
    <property type="match status" value="1"/>
</dbReference>
<accession>A0A089YRF2</accession>
<gene>
    <name evidence="11" type="ORF">LT40_17060</name>
</gene>
<dbReference type="UniPathway" id="UPA00251">
    <property type="reaction ID" value="UER00320"/>
</dbReference>
<evidence type="ECO:0000256" key="6">
    <source>
        <dbReference type="ARBA" id="ARBA00037589"/>
    </source>
</evidence>
<evidence type="ECO:0000256" key="4">
    <source>
        <dbReference type="ARBA" id="ARBA00023239"/>
    </source>
</evidence>
<comment type="similarity">
    <text evidence="2 9">Belongs to the uroporphyrinogen-III synthase family.</text>
</comment>
<evidence type="ECO:0000256" key="5">
    <source>
        <dbReference type="ARBA" id="ARBA00023244"/>
    </source>
</evidence>
<dbReference type="AlphaFoldDB" id="A0A089YRF2"/>
<dbReference type="CDD" id="cd06578">
    <property type="entry name" value="HemD"/>
    <property type="match status" value="1"/>
</dbReference>
<reference evidence="11 12" key="1">
    <citation type="journal article" date="2015" name="J. Biotechnol.">
        <title>Complete genome sequence of Pseudomonas rhizosphaerae IH5T (=DSM 16299T), a phosphate-solubilizing rhizobacterium for bacterial biofertilizer.</title>
        <authorList>
            <person name="Kwak Y."/>
            <person name="Jung B.K."/>
            <person name="Shin J.H."/>
        </authorList>
    </citation>
    <scope>NUCLEOTIDE SEQUENCE [LARGE SCALE GENOMIC DNA]</scope>
    <source>
        <strain evidence="11">DSM 16299</strain>
    </source>
</reference>
<feature type="domain" description="Tetrapyrrole biosynthesis uroporphyrinogen III synthase" evidence="10">
    <location>
        <begin position="20"/>
        <end position="235"/>
    </location>
</feature>
<keyword evidence="12" id="KW-1185">Reference proteome</keyword>
<evidence type="ECO:0000313" key="12">
    <source>
        <dbReference type="Proteomes" id="UP000029499"/>
    </source>
</evidence>
<evidence type="ECO:0000256" key="3">
    <source>
        <dbReference type="ARBA" id="ARBA00013109"/>
    </source>
</evidence>
<dbReference type="PANTHER" id="PTHR38042">
    <property type="entry name" value="UROPORPHYRINOGEN-III SYNTHASE, CHLOROPLASTIC"/>
    <property type="match status" value="1"/>
</dbReference>
<evidence type="ECO:0000313" key="11">
    <source>
        <dbReference type="EMBL" id="AIS19008.1"/>
    </source>
</evidence>
<sequence length="252" mass="27172">MSPWRVLLTRPIDECALQTRALCEDGVFAASLPLLAIEPLPVSEDQRRVLADLDQYAAVIVVSKPAARLTLERAPAILGQTHWFSVGAATAAILEERGLHVTYPETGDDSEALLNLAQLRTALAGPRPRVLIIRGEGGREALAEHLRDQGVAVEYLQLYRRRIPTYPPGTLAARIASERLNAVVVSSGQGFQHLHQLAGEQWPAIRALPLFVPSPRVAALARDAGALNVVDCRGASTSALLAALRRQAAPRS</sequence>
<dbReference type="GO" id="GO:0004852">
    <property type="term" value="F:uroporphyrinogen-III synthase activity"/>
    <property type="evidence" value="ECO:0007669"/>
    <property type="project" value="UniProtKB-UniRule"/>
</dbReference>
<keyword evidence="4 9" id="KW-0456">Lyase</keyword>
<dbReference type="OrthoDB" id="9787650at2"/>
<dbReference type="KEGG" id="prh:LT40_17060"/>
<dbReference type="Pfam" id="PF02602">
    <property type="entry name" value="HEM4"/>
    <property type="match status" value="1"/>
</dbReference>
<dbReference type="Proteomes" id="UP000029499">
    <property type="component" value="Chromosome"/>
</dbReference>
<dbReference type="InterPro" id="IPR039793">
    <property type="entry name" value="UROS/Hem4"/>
</dbReference>
<keyword evidence="5 9" id="KW-0627">Porphyrin biosynthesis</keyword>
<evidence type="ECO:0000256" key="1">
    <source>
        <dbReference type="ARBA" id="ARBA00004772"/>
    </source>
</evidence>
<proteinExistence type="inferred from homology"/>
<protein>
    <recommendedName>
        <fullName evidence="7 9">Uroporphyrinogen-III synthase</fullName>
        <ecNumber evidence="3 9">4.2.1.75</ecNumber>
    </recommendedName>
</protein>
<evidence type="ECO:0000256" key="8">
    <source>
        <dbReference type="ARBA" id="ARBA00048617"/>
    </source>
</evidence>
<dbReference type="EC" id="4.2.1.75" evidence="3 9"/>
<evidence type="ECO:0000256" key="9">
    <source>
        <dbReference type="RuleBase" id="RU366031"/>
    </source>
</evidence>
<dbReference type="InterPro" id="IPR003754">
    <property type="entry name" value="4pyrrol_synth_uPrphyn_synth"/>
</dbReference>
<dbReference type="HOGENOM" id="CLU_011276_9_4_6"/>
<dbReference type="InterPro" id="IPR036108">
    <property type="entry name" value="4pyrrol_syn_uPrphyn_synt_sf"/>
</dbReference>
<evidence type="ECO:0000256" key="7">
    <source>
        <dbReference type="ARBA" id="ARBA00040167"/>
    </source>
</evidence>
<dbReference type="eggNOG" id="COG1587">
    <property type="taxonomic scope" value="Bacteria"/>
</dbReference>
<comment type="function">
    <text evidence="6 9">Catalyzes cyclization of the linear tetrapyrrole, hydroxymethylbilane, to the macrocyclic uroporphyrinogen III.</text>
</comment>
<dbReference type="Gene3D" id="3.40.50.10090">
    <property type="match status" value="2"/>
</dbReference>
<dbReference type="RefSeq" id="WP_043192238.1">
    <property type="nucleotide sequence ID" value="NZ_CP009533.1"/>
</dbReference>
<dbReference type="EMBL" id="CP009533">
    <property type="protein sequence ID" value="AIS19008.1"/>
    <property type="molecule type" value="Genomic_DNA"/>
</dbReference>
<dbReference type="PANTHER" id="PTHR38042:SF1">
    <property type="entry name" value="UROPORPHYRINOGEN-III SYNTHASE, CHLOROPLASTIC"/>
    <property type="match status" value="1"/>
</dbReference>
<comment type="pathway">
    <text evidence="1 9">Porphyrin-containing compound metabolism; protoporphyrin-IX biosynthesis; coproporphyrinogen-III from 5-aminolevulinate: step 3/4.</text>
</comment>
<dbReference type="STRING" id="216142.LT40_17060"/>
<evidence type="ECO:0000256" key="2">
    <source>
        <dbReference type="ARBA" id="ARBA00008133"/>
    </source>
</evidence>
<evidence type="ECO:0000259" key="10">
    <source>
        <dbReference type="Pfam" id="PF02602"/>
    </source>
</evidence>
<dbReference type="SUPFAM" id="SSF69618">
    <property type="entry name" value="HemD-like"/>
    <property type="match status" value="1"/>
</dbReference>
<dbReference type="GO" id="GO:0006780">
    <property type="term" value="P:uroporphyrinogen III biosynthetic process"/>
    <property type="evidence" value="ECO:0007669"/>
    <property type="project" value="UniProtKB-UniRule"/>
</dbReference>
<dbReference type="GO" id="GO:0006782">
    <property type="term" value="P:protoporphyrinogen IX biosynthetic process"/>
    <property type="evidence" value="ECO:0007669"/>
    <property type="project" value="UniProtKB-UniRule"/>
</dbReference>